<feature type="domain" description="AAA+ ATPase" evidence="20">
    <location>
        <begin position="589"/>
        <end position="725"/>
    </location>
</feature>
<gene>
    <name evidence="23" type="primary">NSF</name>
</gene>
<evidence type="ECO:0000256" key="15">
    <source>
        <dbReference type="ARBA" id="ARBA00022990"/>
    </source>
</evidence>
<feature type="region of interest" description="Disordered" evidence="19">
    <location>
        <begin position="1"/>
        <end position="30"/>
    </location>
</feature>
<evidence type="ECO:0000256" key="10">
    <source>
        <dbReference type="ARBA" id="ARBA00022741"/>
    </source>
</evidence>
<name>A0A8P0TSY4_CANLF</name>
<dbReference type="InterPro" id="IPR027417">
    <property type="entry name" value="P-loop_NTPase"/>
</dbReference>
<protein>
    <recommendedName>
        <fullName evidence="4 18">Vesicle-fusing ATPase</fullName>
        <ecNumber evidence="3 18">3.6.4.6</ecNumber>
    </recommendedName>
</protein>
<dbReference type="Pfam" id="PF02359">
    <property type="entry name" value="CDC48_N"/>
    <property type="match status" value="1"/>
</dbReference>
<evidence type="ECO:0000256" key="7">
    <source>
        <dbReference type="ARBA" id="ARBA00022553"/>
    </source>
</evidence>
<evidence type="ECO:0000256" key="12">
    <source>
        <dbReference type="ARBA" id="ARBA00022840"/>
    </source>
</evidence>
<comment type="similarity">
    <text evidence="2 18">Belongs to the AAA ATPase family.</text>
</comment>
<feature type="domain" description="CDC48" evidence="21">
    <location>
        <begin position="165"/>
        <end position="237"/>
    </location>
</feature>
<dbReference type="FunFam" id="1.10.8.60:FF:000031">
    <property type="entry name" value="vesicle-fusing ATPase isoform X1"/>
    <property type="match status" value="1"/>
</dbReference>
<dbReference type="SMART" id="SM01072">
    <property type="entry name" value="CDC48_2"/>
    <property type="match status" value="1"/>
</dbReference>
<comment type="cofactor">
    <cofactor evidence="18">
        <name>Mg(2+)</name>
        <dbReference type="ChEBI" id="CHEBI:18420"/>
    </cofactor>
    <text evidence="18">Binds 1 Mg(2+) ion per subunit.</text>
</comment>
<proteinExistence type="inferred from homology"/>
<evidence type="ECO:0000256" key="2">
    <source>
        <dbReference type="ARBA" id="ARBA00006914"/>
    </source>
</evidence>
<dbReference type="SUPFAM" id="SSF50692">
    <property type="entry name" value="ADC-like"/>
    <property type="match status" value="1"/>
</dbReference>
<dbReference type="FunFam" id="3.40.50.300:FF:000166">
    <property type="entry name" value="vesicle-fusing ATPase isoform X1"/>
    <property type="match status" value="1"/>
</dbReference>
<accession>A0A8P0TSY4</accession>
<keyword evidence="13 18" id="KW-0460">Magnesium</keyword>
<evidence type="ECO:0000259" key="20">
    <source>
        <dbReference type="SMART" id="SM00382"/>
    </source>
</evidence>
<dbReference type="InterPro" id="IPR009010">
    <property type="entry name" value="Asp_de-COase-like_dom_sf"/>
</dbReference>
<evidence type="ECO:0000313" key="24">
    <source>
        <dbReference type="Proteomes" id="UP000002254"/>
    </source>
</evidence>
<evidence type="ECO:0000256" key="14">
    <source>
        <dbReference type="ARBA" id="ARBA00022927"/>
    </source>
</evidence>
<dbReference type="Gene3D" id="3.10.330.10">
    <property type="match status" value="1"/>
</dbReference>
<reference evidence="23 24" key="1">
    <citation type="journal article" date="2005" name="Nature">
        <title>Genome sequence, comparative analysis and haplotype structure of the domestic dog.</title>
        <authorList>
            <consortium name="Broad Sequencing Platform"/>
            <person name="Lindblad-Toh K."/>
            <person name="Wade C.M."/>
            <person name="Mikkelsen T.S."/>
            <person name="Karlsson E.K."/>
            <person name="Jaffe D.B."/>
            <person name="Kamal M."/>
            <person name="Clamp M."/>
            <person name="Chang J.L."/>
            <person name="Kulbokas E.J. III"/>
            <person name="Zody M.C."/>
            <person name="Mauceli E."/>
            <person name="Xie X."/>
            <person name="Breen M."/>
            <person name="Wayne R.K."/>
            <person name="Ostrander E.A."/>
            <person name="Ponting C.P."/>
            <person name="Galibert F."/>
            <person name="Smith D.R."/>
            <person name="DeJong P.J."/>
            <person name="Kirkness E."/>
            <person name="Alvarez P."/>
            <person name="Biagi T."/>
            <person name="Brockman W."/>
            <person name="Butler J."/>
            <person name="Chin C.W."/>
            <person name="Cook A."/>
            <person name="Cuff J."/>
            <person name="Daly M.J."/>
            <person name="DeCaprio D."/>
            <person name="Gnerre S."/>
            <person name="Grabherr M."/>
            <person name="Kellis M."/>
            <person name="Kleber M."/>
            <person name="Bardeleben C."/>
            <person name="Goodstadt L."/>
            <person name="Heger A."/>
            <person name="Hitte C."/>
            <person name="Kim L."/>
            <person name="Koepfli K.P."/>
            <person name="Parker H.G."/>
            <person name="Pollinger J.P."/>
            <person name="Searle S.M."/>
            <person name="Sutter N.B."/>
            <person name="Thomas R."/>
            <person name="Webber C."/>
            <person name="Baldwin J."/>
            <person name="Abebe A."/>
            <person name="Abouelleil A."/>
            <person name="Aftuck L."/>
            <person name="Ait-Zahra M."/>
            <person name="Aldredge T."/>
            <person name="Allen N."/>
            <person name="An P."/>
            <person name="Anderson S."/>
            <person name="Antoine C."/>
            <person name="Arachchi H."/>
            <person name="Aslam A."/>
            <person name="Ayotte L."/>
            <person name="Bachantsang P."/>
            <person name="Barry A."/>
            <person name="Bayul T."/>
            <person name="Benamara M."/>
            <person name="Berlin A."/>
            <person name="Bessette D."/>
            <person name="Blitshteyn B."/>
            <person name="Bloom T."/>
            <person name="Blye J."/>
            <person name="Boguslavskiy L."/>
            <person name="Bonnet C."/>
            <person name="Boukhgalter B."/>
            <person name="Brown A."/>
            <person name="Cahill P."/>
            <person name="Calixte N."/>
            <person name="Camarata J."/>
            <person name="Cheshatsang Y."/>
            <person name="Chu J."/>
            <person name="Citroen M."/>
            <person name="Collymore A."/>
            <person name="Cooke P."/>
            <person name="Dawoe T."/>
            <person name="Daza R."/>
            <person name="Decktor K."/>
            <person name="DeGray S."/>
            <person name="Dhargay N."/>
            <person name="Dooley K."/>
            <person name="Dooley K."/>
            <person name="Dorje P."/>
            <person name="Dorjee K."/>
            <person name="Dorris L."/>
            <person name="Duffey N."/>
            <person name="Dupes A."/>
            <person name="Egbiremolen O."/>
            <person name="Elong R."/>
            <person name="Falk J."/>
            <person name="Farina A."/>
            <person name="Faro S."/>
            <person name="Ferguson D."/>
            <person name="Ferreira P."/>
            <person name="Fisher S."/>
            <person name="FitzGerald M."/>
            <person name="Foley K."/>
            <person name="Foley C."/>
            <person name="Franke A."/>
            <person name="Friedrich D."/>
            <person name="Gage D."/>
            <person name="Garber M."/>
            <person name="Gearin G."/>
            <person name="Giannoukos G."/>
            <person name="Goode T."/>
            <person name="Goyette A."/>
            <person name="Graham J."/>
            <person name="Grandbois E."/>
            <person name="Gyaltsen K."/>
            <person name="Hafez N."/>
            <person name="Hagopian D."/>
            <person name="Hagos B."/>
            <person name="Hall J."/>
            <person name="Healy C."/>
            <person name="Hegarty R."/>
            <person name="Honan T."/>
            <person name="Horn A."/>
            <person name="Houde N."/>
            <person name="Hughes L."/>
            <person name="Hunnicutt L."/>
            <person name="Husby M."/>
            <person name="Jester B."/>
            <person name="Jones C."/>
            <person name="Kamat A."/>
            <person name="Kanga B."/>
            <person name="Kells C."/>
            <person name="Khazanovich D."/>
            <person name="Kieu A.C."/>
            <person name="Kisner P."/>
            <person name="Kumar M."/>
            <person name="Lance K."/>
            <person name="Landers T."/>
            <person name="Lara M."/>
            <person name="Lee W."/>
            <person name="Leger J.P."/>
            <person name="Lennon N."/>
            <person name="Leuper L."/>
            <person name="LeVine S."/>
            <person name="Liu J."/>
            <person name="Liu X."/>
            <person name="Lokyitsang Y."/>
            <person name="Lokyitsang T."/>
            <person name="Lui A."/>
            <person name="Macdonald J."/>
            <person name="Major J."/>
            <person name="Marabella R."/>
            <person name="Maru K."/>
            <person name="Matthews C."/>
            <person name="McDonough S."/>
            <person name="Mehta T."/>
            <person name="Meldrim J."/>
            <person name="Melnikov A."/>
            <person name="Meneus L."/>
            <person name="Mihalev A."/>
            <person name="Mihova T."/>
            <person name="Miller K."/>
            <person name="Mittelman R."/>
            <person name="Mlenga V."/>
            <person name="Mulrain L."/>
            <person name="Munson G."/>
            <person name="Navidi A."/>
            <person name="Naylor J."/>
            <person name="Nguyen T."/>
            <person name="Nguyen N."/>
            <person name="Nguyen C."/>
            <person name="Nguyen T."/>
            <person name="Nicol R."/>
            <person name="Norbu N."/>
            <person name="Norbu C."/>
            <person name="Novod N."/>
            <person name="Nyima T."/>
            <person name="Olandt P."/>
            <person name="O'Neill B."/>
            <person name="O'Neill K."/>
            <person name="Osman S."/>
            <person name="Oyono L."/>
            <person name="Patti C."/>
            <person name="Perrin D."/>
            <person name="Phunkhang P."/>
            <person name="Pierre F."/>
            <person name="Priest M."/>
            <person name="Rachupka A."/>
            <person name="Raghuraman S."/>
            <person name="Rameau R."/>
            <person name="Ray V."/>
            <person name="Raymond C."/>
            <person name="Rege F."/>
            <person name="Rise C."/>
            <person name="Rogers J."/>
            <person name="Rogov P."/>
            <person name="Sahalie J."/>
            <person name="Settipalli S."/>
            <person name="Sharpe T."/>
            <person name="Shea T."/>
            <person name="Sheehan M."/>
            <person name="Sherpa N."/>
            <person name="Shi J."/>
            <person name="Shih D."/>
            <person name="Sloan J."/>
            <person name="Smith C."/>
            <person name="Sparrow T."/>
            <person name="Stalker J."/>
            <person name="Stange-Thomann N."/>
            <person name="Stavropoulos S."/>
            <person name="Stone C."/>
            <person name="Stone S."/>
            <person name="Sykes S."/>
            <person name="Tchuinga P."/>
            <person name="Tenzing P."/>
            <person name="Tesfaye S."/>
            <person name="Thoulutsang D."/>
            <person name="Thoulutsang Y."/>
            <person name="Topham K."/>
            <person name="Topping I."/>
            <person name="Tsamla T."/>
            <person name="Vassiliev H."/>
            <person name="Venkataraman V."/>
            <person name="Vo A."/>
            <person name="Wangchuk T."/>
            <person name="Wangdi T."/>
            <person name="Weiand M."/>
            <person name="Wilkinson J."/>
            <person name="Wilson A."/>
            <person name="Yadav S."/>
            <person name="Yang S."/>
            <person name="Yang X."/>
            <person name="Young G."/>
            <person name="Yu Q."/>
            <person name="Zainoun J."/>
            <person name="Zembek L."/>
            <person name="Zimmer A."/>
            <person name="Lander E.S."/>
        </authorList>
    </citation>
    <scope>NUCLEOTIDE SEQUENCE [LARGE SCALE GENOMIC DNA]</scope>
    <source>
        <strain evidence="23">Boxer</strain>
    </source>
</reference>
<evidence type="ECO:0000256" key="3">
    <source>
        <dbReference type="ARBA" id="ARBA00012674"/>
    </source>
</evidence>
<dbReference type="Gene3D" id="3.40.50.300">
    <property type="entry name" value="P-loop containing nucleotide triphosphate hydrolases"/>
    <property type="match status" value="2"/>
</dbReference>
<keyword evidence="5 18" id="KW-0813">Transport</keyword>
<dbReference type="SMART" id="SM00382">
    <property type="entry name" value="AAA"/>
    <property type="match status" value="2"/>
</dbReference>
<dbReference type="Proteomes" id="UP000002254">
    <property type="component" value="Chromosome 9"/>
</dbReference>
<dbReference type="FunFam" id="3.10.330.10:FF:000003">
    <property type="entry name" value="vesicle-fusing ATPase isoform X1"/>
    <property type="match status" value="1"/>
</dbReference>
<dbReference type="CDD" id="cd19504">
    <property type="entry name" value="RecA-like_NSF-SEC18_r1-like"/>
    <property type="match status" value="1"/>
</dbReference>
<evidence type="ECO:0000259" key="22">
    <source>
        <dbReference type="SMART" id="SM01073"/>
    </source>
</evidence>
<keyword evidence="7" id="KW-0597">Phosphoprotein</keyword>
<organism evidence="23 24">
    <name type="scientific">Canis lupus familiaris</name>
    <name type="common">Dog</name>
    <name type="synonym">Canis familiaris</name>
    <dbReference type="NCBI Taxonomy" id="9615"/>
    <lineage>
        <taxon>Eukaryota</taxon>
        <taxon>Metazoa</taxon>
        <taxon>Chordata</taxon>
        <taxon>Craniata</taxon>
        <taxon>Vertebrata</taxon>
        <taxon>Euteleostomi</taxon>
        <taxon>Mammalia</taxon>
        <taxon>Eutheria</taxon>
        <taxon>Laurasiatheria</taxon>
        <taxon>Carnivora</taxon>
        <taxon>Caniformia</taxon>
        <taxon>Canidae</taxon>
        <taxon>Canis</taxon>
    </lineage>
</organism>
<keyword evidence="6 18" id="KW-0963">Cytoplasm</keyword>
<dbReference type="Pfam" id="PF21964">
    <property type="entry name" value="NSF_ATPase_lid"/>
    <property type="match status" value="1"/>
</dbReference>
<evidence type="ECO:0000256" key="4">
    <source>
        <dbReference type="ARBA" id="ARBA00019912"/>
    </source>
</evidence>
<evidence type="ECO:0000256" key="18">
    <source>
        <dbReference type="RuleBase" id="RU367045"/>
    </source>
</evidence>
<dbReference type="SUPFAM" id="SSF52540">
    <property type="entry name" value="P-loop containing nucleoside triphosphate hydrolases"/>
    <property type="match status" value="2"/>
</dbReference>
<comment type="function">
    <text evidence="18">Required for vesicle-mediated transport. Catalyzes the fusion of transport vesicles within the Golgi cisternae. Is also required for transport from the endoplasmic reticulum to the Golgi stack. Seems to function as a fusion protein required for the delivery of cargo proteins to all compartments of the Golgi stack independent of vesicle origin.</text>
</comment>
<keyword evidence="9" id="KW-0677">Repeat</keyword>
<dbReference type="PROSITE" id="PS00674">
    <property type="entry name" value="AAA"/>
    <property type="match status" value="1"/>
</dbReference>
<evidence type="ECO:0000259" key="21">
    <source>
        <dbReference type="SMART" id="SM01072"/>
    </source>
</evidence>
<dbReference type="FunFam" id="1.10.8.60:FF:000026">
    <property type="entry name" value="vesicle-fusing ATPase isoform X1"/>
    <property type="match status" value="1"/>
</dbReference>
<dbReference type="Gene3D" id="2.40.40.20">
    <property type="match status" value="1"/>
</dbReference>
<keyword evidence="15" id="KW-0007">Acetylation</keyword>
<dbReference type="GO" id="GO:0035494">
    <property type="term" value="P:SNARE complex disassembly"/>
    <property type="evidence" value="ECO:0007669"/>
    <property type="project" value="InterPro"/>
</dbReference>
<keyword evidence="18" id="KW-0931">ER-Golgi transport</keyword>
<dbReference type="SMART" id="SM01073">
    <property type="entry name" value="CDC48_N"/>
    <property type="match status" value="1"/>
</dbReference>
<evidence type="ECO:0000256" key="5">
    <source>
        <dbReference type="ARBA" id="ARBA00022448"/>
    </source>
</evidence>
<dbReference type="InterPro" id="IPR003959">
    <property type="entry name" value="ATPase_AAA_core"/>
</dbReference>
<keyword evidence="8 18" id="KW-0479">Metal-binding</keyword>
<evidence type="ECO:0000256" key="8">
    <source>
        <dbReference type="ARBA" id="ARBA00022723"/>
    </source>
</evidence>
<reference evidence="23" key="2">
    <citation type="submission" date="2025-08" db="UniProtKB">
        <authorList>
            <consortium name="Ensembl"/>
        </authorList>
    </citation>
    <scope>IDENTIFICATION</scope>
</reference>
<keyword evidence="11 18" id="KW-0378">Hydrolase</keyword>
<evidence type="ECO:0000256" key="6">
    <source>
        <dbReference type="ARBA" id="ARBA00022490"/>
    </source>
</evidence>
<dbReference type="FunFam" id="3.40.50.300:FF:000187">
    <property type="entry name" value="Vesicular-fusion ATPase SEC18"/>
    <property type="match status" value="1"/>
</dbReference>
<dbReference type="Ensembl" id="ENSCAFT00000103993.1">
    <property type="protein sequence ID" value="ENSCAFP00000074298.1"/>
    <property type="gene ID" value="ENSCAFG00000013494.6"/>
</dbReference>
<dbReference type="InterPro" id="IPR003960">
    <property type="entry name" value="ATPase_AAA_CS"/>
</dbReference>
<keyword evidence="14 18" id="KW-0653">Protein transport</keyword>
<evidence type="ECO:0000256" key="16">
    <source>
        <dbReference type="ARBA" id="ARBA00046527"/>
    </source>
</evidence>
<dbReference type="GO" id="GO:0015031">
    <property type="term" value="P:protein transport"/>
    <property type="evidence" value="ECO:0007669"/>
    <property type="project" value="UniProtKB-KW"/>
</dbReference>
<dbReference type="SUPFAM" id="SSF54585">
    <property type="entry name" value="Cdc48 domain 2-like"/>
    <property type="match status" value="1"/>
</dbReference>
<dbReference type="GO" id="GO:0005737">
    <property type="term" value="C:cytoplasm"/>
    <property type="evidence" value="ECO:0007669"/>
    <property type="project" value="UniProtKB-SubCell"/>
</dbReference>
<dbReference type="EC" id="3.6.4.6" evidence="3 18"/>
<dbReference type="InterPro" id="IPR004201">
    <property type="entry name" value="Cdc48_dom2"/>
</dbReference>
<dbReference type="GO" id="GO:0046872">
    <property type="term" value="F:metal ion binding"/>
    <property type="evidence" value="ECO:0007669"/>
    <property type="project" value="UniProtKB-UniRule"/>
</dbReference>
<evidence type="ECO:0000256" key="1">
    <source>
        <dbReference type="ARBA" id="ARBA00004496"/>
    </source>
</evidence>
<keyword evidence="12 18" id="KW-0067">ATP-binding</keyword>
<evidence type="ECO:0000256" key="19">
    <source>
        <dbReference type="SAM" id="MobiDB-lite"/>
    </source>
</evidence>
<sequence>MAGRVSTQSERERQRHRQREKQAPCTGSPTWDLIPGLQDRALGQRQALNRCASQGSHWTMQAARCPTDELSLTNCAVVNEKDFQPGQHVIVRTSPNHRYTFTLRTHPSVVPGSIAFSLPQRKWAGLSIGQEIEVSLYTFDKAKQCIGTMTIEIDFLQKKSIDSNPYDTDKMAAEFIQQFNNQAFSVGQQLVFSFNEKLFGLLVKDIEAMDPSILKGEPATGKRQKIEVGLVVGNSQVAFEKAENSSLNLIGKAKTKENRQSIINPDWNFEKMGIGGLDKEFSDIFRRAFASRVFPPEIVEQMGCKHVKGILLYGPPGCGKTLLARQIGKMLNAREPKVVNGPEILNKYVGESEANIRKLFADAEEEQRRLGANSGLHIIIFDEIDAICKQRGSMAGSTGVHDTVVNQLLSKIDGVEQLNNILVIGMTNRPDLIDEALLRPGRLEVKMEIGLPDEKGRLQILHIHTARMRGHQLLSADVDIKELAVETKNFSGAELEGLVRAAQSTAMNRHIKASTKVEVDMEKAESLQVTRGDFLASLENDIKPAFGTNQEDYASYIMNGIIKWGDPVTRVLEDGELLVQQTKNSDRTPLVSVLLEGPPHSGKTALAAKIAEESNFPFIKICSPDKMIGFSETAKCQAMKKIFDDAYKSQLSCVVVDDIERLLDYVPIGPRFSNLVLQALLVLLKKAPPQGRKLLIIGTTSRKDVLQEMEMLNAFSTTIHVPNIATGEQLLEALELLGNFKDKERTTISQQVKGKKVWIGIKKLLMLIEMSLQMDPEYRVRKFLALLREEGASPLDFENGLFAHTQ</sequence>
<dbReference type="InterPro" id="IPR003338">
    <property type="entry name" value="CDC4_N-term_subdom"/>
</dbReference>
<dbReference type="Gene3D" id="1.10.8.60">
    <property type="match status" value="2"/>
</dbReference>
<dbReference type="OrthoDB" id="9982946at2759"/>
<evidence type="ECO:0000256" key="9">
    <source>
        <dbReference type="ARBA" id="ARBA00022737"/>
    </source>
</evidence>
<evidence type="ECO:0000256" key="11">
    <source>
        <dbReference type="ARBA" id="ARBA00022801"/>
    </source>
</evidence>
<dbReference type="FunFam" id="2.40.40.20:FF:000006">
    <property type="entry name" value="vesicle-fusing ATPase isoform X1"/>
    <property type="match status" value="1"/>
</dbReference>
<dbReference type="InterPro" id="IPR039812">
    <property type="entry name" value="Vesicle-fus_ATPase"/>
</dbReference>
<dbReference type="InterPro" id="IPR041569">
    <property type="entry name" value="AAA_lid_3"/>
</dbReference>
<evidence type="ECO:0000256" key="13">
    <source>
        <dbReference type="ARBA" id="ARBA00022842"/>
    </source>
</evidence>
<dbReference type="InterPro" id="IPR003593">
    <property type="entry name" value="AAA+_ATPase"/>
</dbReference>
<dbReference type="Pfam" id="PF17862">
    <property type="entry name" value="AAA_lid_3"/>
    <property type="match status" value="1"/>
</dbReference>
<dbReference type="GO" id="GO:0005524">
    <property type="term" value="F:ATP binding"/>
    <property type="evidence" value="ECO:0007669"/>
    <property type="project" value="UniProtKB-UniRule"/>
</dbReference>
<keyword evidence="10 18" id="KW-0547">Nucleotide-binding</keyword>
<evidence type="ECO:0000256" key="17">
    <source>
        <dbReference type="ARBA" id="ARBA00048883"/>
    </source>
</evidence>
<dbReference type="InterPro" id="IPR029067">
    <property type="entry name" value="CDC48_domain_2-like_sf"/>
</dbReference>
<dbReference type="PANTHER" id="PTHR23078:SF3">
    <property type="entry name" value="VESICLE-FUSING ATPASE"/>
    <property type="match status" value="1"/>
</dbReference>
<comment type="subcellular location">
    <subcellularLocation>
        <location evidence="1 18">Cytoplasm</location>
    </subcellularLocation>
</comment>
<feature type="domain" description="AAA+ ATPase" evidence="20">
    <location>
        <begin position="306"/>
        <end position="453"/>
    </location>
</feature>
<dbReference type="InterPro" id="IPR054419">
    <property type="entry name" value="NSF_ATPase_lid"/>
</dbReference>
<dbReference type="PANTHER" id="PTHR23078">
    <property type="entry name" value="VESICULAR-FUSION PROTEIN NSF"/>
    <property type="match status" value="1"/>
</dbReference>
<comment type="catalytic activity">
    <reaction evidence="17 18">
        <text>ATP + H2O = ADP + phosphate + H(+)</text>
        <dbReference type="Rhea" id="RHEA:13065"/>
        <dbReference type="ChEBI" id="CHEBI:15377"/>
        <dbReference type="ChEBI" id="CHEBI:15378"/>
        <dbReference type="ChEBI" id="CHEBI:30616"/>
        <dbReference type="ChEBI" id="CHEBI:43474"/>
        <dbReference type="ChEBI" id="CHEBI:456216"/>
        <dbReference type="EC" id="3.6.4.6"/>
    </reaction>
</comment>
<comment type="subunit">
    <text evidence="16">Homohexamer. Interacts with GABARAP and GABARAPL2. Interacts with GRIA2. Interacts with PLK2, leading to disrupt the interaction with GRIA2. Interacts with MUSK; may regulate MUSK endocytosis and activity. Interacts with CDK16.</text>
</comment>
<feature type="domain" description="CDC48 N-terminal subdomain" evidence="22">
    <location>
        <begin position="59"/>
        <end position="140"/>
    </location>
</feature>
<dbReference type="Pfam" id="PF00004">
    <property type="entry name" value="AAA"/>
    <property type="match status" value="2"/>
</dbReference>
<evidence type="ECO:0000313" key="23">
    <source>
        <dbReference type="Ensembl" id="ENSCAFP00000074298.1"/>
    </source>
</evidence>
<dbReference type="AlphaFoldDB" id="A0A8P0TSY4"/>
<dbReference type="GO" id="GO:0016887">
    <property type="term" value="F:ATP hydrolysis activity"/>
    <property type="evidence" value="ECO:0007669"/>
    <property type="project" value="InterPro"/>
</dbReference>
<dbReference type="Pfam" id="PF02933">
    <property type="entry name" value="CDC48_2"/>
    <property type="match status" value="1"/>
</dbReference>